<dbReference type="Pfam" id="PF00076">
    <property type="entry name" value="RRM_1"/>
    <property type="match status" value="3"/>
</dbReference>
<comment type="function">
    <text evidence="7">Heterogeneous nuclear ribonucleoprotein (hnRNP)-protein binding the poly(A) tail of mRNA and probably involved in some steps of pre-mRNA maturation.</text>
</comment>
<evidence type="ECO:0000256" key="8">
    <source>
        <dbReference type="ARBA" id="ARBA00061069"/>
    </source>
</evidence>
<feature type="domain" description="RRM" evidence="12">
    <location>
        <begin position="286"/>
        <end position="358"/>
    </location>
</feature>
<dbReference type="FunFam" id="3.30.70.330:FF:000144">
    <property type="entry name" value="Polyadenylate-binding protein RBP47B"/>
    <property type="match status" value="1"/>
</dbReference>
<evidence type="ECO:0000256" key="6">
    <source>
        <dbReference type="ARBA" id="ARBA00023242"/>
    </source>
</evidence>
<evidence type="ECO:0000256" key="3">
    <source>
        <dbReference type="ARBA" id="ARBA00022664"/>
    </source>
</evidence>
<feature type="domain" description="RRM" evidence="12">
    <location>
        <begin position="91"/>
        <end position="171"/>
    </location>
</feature>
<proteinExistence type="inferred from homology"/>
<evidence type="ECO:0000256" key="7">
    <source>
        <dbReference type="ARBA" id="ARBA00057395"/>
    </source>
</evidence>
<evidence type="ECO:0000256" key="9">
    <source>
        <dbReference type="ARBA" id="ARBA00063471"/>
    </source>
</evidence>
<sequence length="414" mass="45643">MQPSANGGDSTQPQKQQQGPKPPPPPQWMAAMSYPPAPVVMQHQMMAAGGPPPPTQYAQHYVSYHHATPLPLQYHQQPPPRQQQVSADENRTIWVGDLQFWMDENYLQHCFRHTGEVVLIKVIRNKQTGQSEGYGFVEFHSHAAAEKILQTFSGMIMPNTDQPFRINWASFSMGDRRSDVGSDHSIFVGDLASDVTDTLLQETFAGRYSSVKGAKVVMDANTGRSKGYGFVRFGDENEKSHAMTEMNGVFCSTRAMRIGAATPRKSSGFASNGSQGFQTERDSSNTTVFVGGLDSNVSEEELRQAFSQYGEIASVKIPVGKQCGFVQFVHRNNAEEALQRLNGTIIGQQTVRLSWGRSPANKQLRGDSSSQWSNTYYGGQSYDGYGYSAPPHVPSVYAAAYGAYPLYGNQQQVS</sequence>
<comment type="subunit">
    <text evidence="9">Interacts with the poly(A) tail of mRNA in nucleus.</text>
</comment>
<dbReference type="InterPro" id="IPR012677">
    <property type="entry name" value="Nucleotide-bd_a/b_plait_sf"/>
</dbReference>
<feature type="region of interest" description="Disordered" evidence="11">
    <location>
        <begin position="262"/>
        <end position="283"/>
    </location>
</feature>
<dbReference type="InterPro" id="IPR000504">
    <property type="entry name" value="RRM_dom"/>
</dbReference>
<dbReference type="PANTHER" id="PTHR47640">
    <property type="entry name" value="TRNA SELENOCYSTEINE 1-ASSOCIATED PROTEIN 1-RELATED-RELATED"/>
    <property type="match status" value="1"/>
</dbReference>
<evidence type="ECO:0000256" key="5">
    <source>
        <dbReference type="ARBA" id="ARBA00022884"/>
    </source>
</evidence>
<feature type="compositionally biased region" description="Polar residues" evidence="11">
    <location>
        <begin position="264"/>
        <end position="283"/>
    </location>
</feature>
<feature type="domain" description="RRM" evidence="12">
    <location>
        <begin position="184"/>
        <end position="263"/>
    </location>
</feature>
<dbReference type="GO" id="GO:0005829">
    <property type="term" value="C:cytosol"/>
    <property type="evidence" value="ECO:0007669"/>
    <property type="project" value="TreeGrafter"/>
</dbReference>
<dbReference type="InterPro" id="IPR050825">
    <property type="entry name" value="RBM42_RBP45_47-like"/>
</dbReference>
<name>A0A1D1Z3S8_9ARAE</name>
<dbReference type="CDD" id="cd12346">
    <property type="entry name" value="RRM3_NGR1_NAM8_like"/>
    <property type="match status" value="1"/>
</dbReference>
<comment type="subcellular location">
    <subcellularLocation>
        <location evidence="2">Cytoplasmic granule</location>
    </subcellularLocation>
    <subcellularLocation>
        <location evidence="1">Nucleus</location>
    </subcellularLocation>
</comment>
<keyword evidence="6" id="KW-0539">Nucleus</keyword>
<evidence type="ECO:0000256" key="1">
    <source>
        <dbReference type="ARBA" id="ARBA00004123"/>
    </source>
</evidence>
<evidence type="ECO:0000259" key="12">
    <source>
        <dbReference type="PROSITE" id="PS50102"/>
    </source>
</evidence>
<dbReference type="GO" id="GO:0005634">
    <property type="term" value="C:nucleus"/>
    <property type="evidence" value="ECO:0007669"/>
    <property type="project" value="UniProtKB-SubCell"/>
</dbReference>
<keyword evidence="3" id="KW-0507">mRNA processing</keyword>
<keyword evidence="4" id="KW-0677">Repeat</keyword>
<dbReference type="PANTHER" id="PTHR47640:SF16">
    <property type="entry name" value="POLYADENYLATE-BINDING PROTEIN RBP47C-RELATED"/>
    <property type="match status" value="1"/>
</dbReference>
<dbReference type="Gene3D" id="3.30.70.330">
    <property type="match status" value="3"/>
</dbReference>
<gene>
    <name evidence="13" type="primary">RBP47_5</name>
    <name evidence="13" type="ORF">g.60746</name>
</gene>
<evidence type="ECO:0000256" key="11">
    <source>
        <dbReference type="SAM" id="MobiDB-lite"/>
    </source>
</evidence>
<protein>
    <submittedName>
        <fullName evidence="13">Polyadenylate-binding protein RBP47</fullName>
    </submittedName>
</protein>
<dbReference type="CDD" id="cd12344">
    <property type="entry name" value="RRM1_SECp43_like"/>
    <property type="match status" value="1"/>
</dbReference>
<dbReference type="SUPFAM" id="SSF54928">
    <property type="entry name" value="RNA-binding domain, RBD"/>
    <property type="match status" value="3"/>
</dbReference>
<organism evidence="13">
    <name type="scientific">Anthurium amnicola</name>
    <dbReference type="NCBI Taxonomy" id="1678845"/>
    <lineage>
        <taxon>Eukaryota</taxon>
        <taxon>Viridiplantae</taxon>
        <taxon>Streptophyta</taxon>
        <taxon>Embryophyta</taxon>
        <taxon>Tracheophyta</taxon>
        <taxon>Spermatophyta</taxon>
        <taxon>Magnoliopsida</taxon>
        <taxon>Liliopsida</taxon>
        <taxon>Araceae</taxon>
        <taxon>Pothoideae</taxon>
        <taxon>Potheae</taxon>
        <taxon>Anthurium</taxon>
    </lineage>
</organism>
<dbReference type="CDD" id="cd12345">
    <property type="entry name" value="RRM2_SECp43_like"/>
    <property type="match status" value="1"/>
</dbReference>
<evidence type="ECO:0000256" key="2">
    <source>
        <dbReference type="ARBA" id="ARBA00004463"/>
    </source>
</evidence>
<comment type="similarity">
    <text evidence="8">Belongs to the polyadenylate-binding RBP47 family.</text>
</comment>
<evidence type="ECO:0000313" key="13">
    <source>
        <dbReference type="EMBL" id="JAT61524.1"/>
    </source>
</evidence>
<dbReference type="FunFam" id="3.30.70.330:FF:000395">
    <property type="entry name" value="Polyadenylate-binding protein RBP47"/>
    <property type="match status" value="1"/>
</dbReference>
<feature type="region of interest" description="Disordered" evidence="11">
    <location>
        <begin position="1"/>
        <end position="32"/>
    </location>
</feature>
<reference evidence="13" key="1">
    <citation type="submission" date="2015-07" db="EMBL/GenBank/DDBJ databases">
        <title>Transcriptome Assembly of Anthurium amnicola.</title>
        <authorList>
            <person name="Suzuki J."/>
        </authorList>
    </citation>
    <scope>NUCLEOTIDE SEQUENCE</scope>
</reference>
<dbReference type="EMBL" id="GDJX01006412">
    <property type="protein sequence ID" value="JAT61524.1"/>
    <property type="molecule type" value="Transcribed_RNA"/>
</dbReference>
<evidence type="ECO:0000256" key="10">
    <source>
        <dbReference type="PROSITE-ProRule" id="PRU00176"/>
    </source>
</evidence>
<dbReference type="GO" id="GO:0006397">
    <property type="term" value="P:mRNA processing"/>
    <property type="evidence" value="ECO:0007669"/>
    <property type="project" value="UniProtKB-KW"/>
</dbReference>
<evidence type="ECO:0000256" key="4">
    <source>
        <dbReference type="ARBA" id="ARBA00022737"/>
    </source>
</evidence>
<dbReference type="AlphaFoldDB" id="A0A1D1Z3S8"/>
<keyword evidence="5 10" id="KW-0694">RNA-binding</keyword>
<dbReference type="SMART" id="SM00360">
    <property type="entry name" value="RRM"/>
    <property type="match status" value="3"/>
</dbReference>
<dbReference type="InterPro" id="IPR035979">
    <property type="entry name" value="RBD_domain_sf"/>
</dbReference>
<dbReference type="FunFam" id="3.30.70.330:FF:000103">
    <property type="entry name" value="Polyadenylate-binding protein RBP47B"/>
    <property type="match status" value="1"/>
</dbReference>
<feature type="compositionally biased region" description="Polar residues" evidence="11">
    <location>
        <begin position="1"/>
        <end position="11"/>
    </location>
</feature>
<accession>A0A1D1Z3S8</accession>
<dbReference type="GO" id="GO:0003729">
    <property type="term" value="F:mRNA binding"/>
    <property type="evidence" value="ECO:0007669"/>
    <property type="project" value="InterPro"/>
</dbReference>
<dbReference type="PROSITE" id="PS50102">
    <property type="entry name" value="RRM"/>
    <property type="match status" value="3"/>
</dbReference>